<keyword evidence="3" id="KW-0328">Glycosyltransferase</keyword>
<dbReference type="InterPro" id="IPR011990">
    <property type="entry name" value="TPR-like_helical_dom_sf"/>
</dbReference>
<dbReference type="Pfam" id="PF14559">
    <property type="entry name" value="TPR_19"/>
    <property type="match status" value="1"/>
</dbReference>
<evidence type="ECO:0000313" key="13">
    <source>
        <dbReference type="EMBL" id="MCA9727181.1"/>
    </source>
</evidence>
<dbReference type="Pfam" id="PF13432">
    <property type="entry name" value="TPR_16"/>
    <property type="match status" value="1"/>
</dbReference>
<dbReference type="PROSITE" id="PS50005">
    <property type="entry name" value="TPR"/>
    <property type="match status" value="4"/>
</dbReference>
<reference evidence="13" key="1">
    <citation type="submission" date="2020-04" db="EMBL/GenBank/DDBJ databases">
        <authorList>
            <person name="Zhang T."/>
        </authorList>
    </citation>
    <scope>NUCLEOTIDE SEQUENCE</scope>
    <source>
        <strain evidence="13">HKST-UBA01</strain>
    </source>
</reference>
<keyword evidence="4" id="KW-0808">Transferase</keyword>
<accession>A0A956RN58</accession>
<reference evidence="13" key="2">
    <citation type="journal article" date="2021" name="Microbiome">
        <title>Successional dynamics and alternative stable states in a saline activated sludge microbial community over 9 years.</title>
        <authorList>
            <person name="Wang Y."/>
            <person name="Ye J."/>
            <person name="Ju F."/>
            <person name="Liu L."/>
            <person name="Boyd J.A."/>
            <person name="Deng Y."/>
            <person name="Parks D.H."/>
            <person name="Jiang X."/>
            <person name="Yin X."/>
            <person name="Woodcroft B.J."/>
            <person name="Tyson G.W."/>
            <person name="Hugenholtz P."/>
            <person name="Polz M.F."/>
            <person name="Zhang T."/>
        </authorList>
    </citation>
    <scope>NUCLEOTIDE SEQUENCE</scope>
    <source>
        <strain evidence="13">HKST-UBA01</strain>
    </source>
</reference>
<dbReference type="Proteomes" id="UP000697710">
    <property type="component" value="Unassembled WGS sequence"/>
</dbReference>
<proteinExistence type="predicted"/>
<feature type="transmembrane region" description="Helical" evidence="10">
    <location>
        <begin position="364"/>
        <end position="384"/>
    </location>
</feature>
<dbReference type="AlphaFoldDB" id="A0A956RN58"/>
<evidence type="ECO:0000313" key="14">
    <source>
        <dbReference type="Proteomes" id="UP000697710"/>
    </source>
</evidence>
<organism evidence="13 14">
    <name type="scientific">Eiseniibacteriota bacterium</name>
    <dbReference type="NCBI Taxonomy" id="2212470"/>
    <lineage>
        <taxon>Bacteria</taxon>
        <taxon>Candidatus Eiseniibacteriota</taxon>
    </lineage>
</organism>
<evidence type="ECO:0000259" key="12">
    <source>
        <dbReference type="Pfam" id="PF13231"/>
    </source>
</evidence>
<dbReference type="PANTHER" id="PTHR33908">
    <property type="entry name" value="MANNOSYLTRANSFERASE YKCB-RELATED"/>
    <property type="match status" value="1"/>
</dbReference>
<evidence type="ECO:0000256" key="2">
    <source>
        <dbReference type="ARBA" id="ARBA00022475"/>
    </source>
</evidence>
<evidence type="ECO:0000256" key="7">
    <source>
        <dbReference type="ARBA" id="ARBA00023136"/>
    </source>
</evidence>
<dbReference type="GO" id="GO:0005886">
    <property type="term" value="C:plasma membrane"/>
    <property type="evidence" value="ECO:0007669"/>
    <property type="project" value="UniProtKB-SubCell"/>
</dbReference>
<dbReference type="PROSITE" id="PS50293">
    <property type="entry name" value="TPR_REGION"/>
    <property type="match status" value="1"/>
</dbReference>
<feature type="repeat" description="TPR" evidence="8">
    <location>
        <begin position="557"/>
        <end position="590"/>
    </location>
</feature>
<feature type="repeat" description="TPR" evidence="8">
    <location>
        <begin position="591"/>
        <end position="624"/>
    </location>
</feature>
<dbReference type="PANTHER" id="PTHR33908:SF11">
    <property type="entry name" value="MEMBRANE PROTEIN"/>
    <property type="match status" value="1"/>
</dbReference>
<evidence type="ECO:0000256" key="4">
    <source>
        <dbReference type="ARBA" id="ARBA00022679"/>
    </source>
</evidence>
<dbReference type="Pfam" id="PF13231">
    <property type="entry name" value="PMT_2"/>
    <property type="match status" value="1"/>
</dbReference>
<feature type="signal peptide" evidence="11">
    <location>
        <begin position="1"/>
        <end position="20"/>
    </location>
</feature>
<dbReference type="GO" id="GO:0009103">
    <property type="term" value="P:lipopolysaccharide biosynthetic process"/>
    <property type="evidence" value="ECO:0007669"/>
    <property type="project" value="UniProtKB-ARBA"/>
</dbReference>
<evidence type="ECO:0000256" key="6">
    <source>
        <dbReference type="ARBA" id="ARBA00022989"/>
    </source>
</evidence>
<feature type="domain" description="Glycosyltransferase RgtA/B/C/D-like" evidence="12">
    <location>
        <begin position="58"/>
        <end position="214"/>
    </location>
</feature>
<evidence type="ECO:0000256" key="10">
    <source>
        <dbReference type="SAM" id="Phobius"/>
    </source>
</evidence>
<gene>
    <name evidence="13" type="ORF">KC729_05810</name>
</gene>
<comment type="caution">
    <text evidence="13">The sequence shown here is derived from an EMBL/GenBank/DDBJ whole genome shotgun (WGS) entry which is preliminary data.</text>
</comment>
<dbReference type="InterPro" id="IPR019734">
    <property type="entry name" value="TPR_rpt"/>
</dbReference>
<protein>
    <submittedName>
        <fullName evidence="13">Tetratricopeptide repeat protein</fullName>
    </submittedName>
</protein>
<dbReference type="InterPro" id="IPR038731">
    <property type="entry name" value="RgtA/B/C-like"/>
</dbReference>
<keyword evidence="7 10" id="KW-0472">Membrane</keyword>
<keyword evidence="11" id="KW-0732">Signal</keyword>
<feature type="transmembrane region" description="Helical" evidence="10">
    <location>
        <begin position="131"/>
        <end position="149"/>
    </location>
</feature>
<feature type="transmembrane region" description="Helical" evidence="10">
    <location>
        <begin position="390"/>
        <end position="412"/>
    </location>
</feature>
<feature type="repeat" description="TPR" evidence="8">
    <location>
        <begin position="455"/>
        <end position="488"/>
    </location>
</feature>
<name>A0A956RN58_UNCEI</name>
<evidence type="ECO:0000256" key="9">
    <source>
        <dbReference type="SAM" id="MobiDB-lite"/>
    </source>
</evidence>
<evidence type="ECO:0000256" key="8">
    <source>
        <dbReference type="PROSITE-ProRule" id="PRU00339"/>
    </source>
</evidence>
<keyword evidence="5 10" id="KW-0812">Transmembrane</keyword>
<evidence type="ECO:0000256" key="5">
    <source>
        <dbReference type="ARBA" id="ARBA00022692"/>
    </source>
</evidence>
<dbReference type="GO" id="GO:0016763">
    <property type="term" value="F:pentosyltransferase activity"/>
    <property type="evidence" value="ECO:0007669"/>
    <property type="project" value="TreeGrafter"/>
</dbReference>
<feature type="repeat" description="TPR" evidence="8">
    <location>
        <begin position="523"/>
        <end position="556"/>
    </location>
</feature>
<feature type="transmembrane region" description="Helical" evidence="10">
    <location>
        <begin position="424"/>
        <end position="443"/>
    </location>
</feature>
<feature type="region of interest" description="Disordered" evidence="9">
    <location>
        <begin position="666"/>
        <end position="688"/>
    </location>
</feature>
<feature type="transmembrane region" description="Helical" evidence="10">
    <location>
        <begin position="199"/>
        <end position="216"/>
    </location>
</feature>
<feature type="chain" id="PRO_5037188552" evidence="11">
    <location>
        <begin position="21"/>
        <end position="688"/>
    </location>
</feature>
<dbReference type="EMBL" id="JAGQHR010000122">
    <property type="protein sequence ID" value="MCA9727181.1"/>
    <property type="molecule type" value="Genomic_DNA"/>
</dbReference>
<dbReference type="SMART" id="SM00028">
    <property type="entry name" value="TPR"/>
    <property type="match status" value="6"/>
</dbReference>
<feature type="transmembrane region" description="Helical" evidence="10">
    <location>
        <begin position="339"/>
        <end position="357"/>
    </location>
</feature>
<dbReference type="Pfam" id="PF13374">
    <property type="entry name" value="TPR_10"/>
    <property type="match status" value="1"/>
</dbReference>
<feature type="compositionally biased region" description="Polar residues" evidence="9">
    <location>
        <begin position="675"/>
        <end position="688"/>
    </location>
</feature>
<evidence type="ECO:0000256" key="3">
    <source>
        <dbReference type="ARBA" id="ARBA00022676"/>
    </source>
</evidence>
<keyword evidence="8" id="KW-0802">TPR repeat</keyword>
<feature type="transmembrane region" description="Helical" evidence="10">
    <location>
        <begin position="105"/>
        <end position="124"/>
    </location>
</feature>
<evidence type="ECO:0000256" key="11">
    <source>
        <dbReference type="SAM" id="SignalP"/>
    </source>
</evidence>
<keyword evidence="6 10" id="KW-1133">Transmembrane helix</keyword>
<dbReference type="SUPFAM" id="SSF48452">
    <property type="entry name" value="TPR-like"/>
    <property type="match status" value="1"/>
</dbReference>
<feature type="transmembrane region" description="Helical" evidence="10">
    <location>
        <begin position="155"/>
        <end position="187"/>
    </location>
</feature>
<dbReference type="InterPro" id="IPR050297">
    <property type="entry name" value="LipidA_mod_glycosyltrf_83"/>
</dbReference>
<comment type="subcellular location">
    <subcellularLocation>
        <location evidence="1">Cell membrane</location>
        <topology evidence="1">Multi-pass membrane protein</topology>
    </subcellularLocation>
</comment>
<sequence>MVPVLAVAALALVLRLVHFAETQASPFANVLVGDGRQYDLLAQQIAGGSWLGTGVFYQAPLYPYFLAVLYKVCGHAIPTVQVVQAVIGTAACVCVWDAGRKFFDARTGLVAAILLALYPPAIHFDLLVQKTVLDVSLLALLLPVLARFLDEPRDRWAVVAGVVLGLLSLSRENALVLAPVIVLWIAIQFRAPSHRRWRWVLLFLVGSACVLAPVAVRNKVVGGELALTTSQLGSNFYLGNNPHTDGRYVPLKQGRGDARYEREDATDIAEQESGRSLTPSEVSRFWLRQSFDFIRSQPGAWLRLMGRKIALFWNRTEIADTESIEAYRDFSHVLRVLRFVHFGVLVPLAVLGTVLTLGAWRRLWILHASSLAMAASVIAFFIFARYREPIVPILVLFAGAGLVGTFDAMNVVRGRRTGTASATANSRGWWLGLAAAVAAAIWVNQPYPPAREQRAVTYHAVADVLLEEGHPDRAIPLFQEAIRAKPDFAAFYRGLGVAEMKSDHTDDALSALENAARLDSTDAATWGMMGSLYYEKGRMEQAARSFARAARLDPGRATTLSNLGGTLIALGRLEDALDPLRRSIRLEPGNASAQVNLGSALVALDRPREAVEPLRAATRLNPRNVDAFVLLGRALAGSGDAAAARAAFAEAARLAPGRADIRRQLDLLDHPPSSPATGGTTDPSTGRH</sequence>
<dbReference type="Gene3D" id="1.25.40.10">
    <property type="entry name" value="Tetratricopeptide repeat domain"/>
    <property type="match status" value="2"/>
</dbReference>
<keyword evidence="2" id="KW-1003">Cell membrane</keyword>
<evidence type="ECO:0000256" key="1">
    <source>
        <dbReference type="ARBA" id="ARBA00004651"/>
    </source>
</evidence>